<dbReference type="RefSeq" id="WP_249831041.1">
    <property type="nucleotide sequence ID" value="NZ_JAMGBE010000002.1"/>
</dbReference>
<dbReference type="GO" id="GO:0008168">
    <property type="term" value="F:methyltransferase activity"/>
    <property type="evidence" value="ECO:0007669"/>
    <property type="project" value="UniProtKB-KW"/>
</dbReference>
<dbReference type="Pfam" id="PF13489">
    <property type="entry name" value="Methyltransf_23"/>
    <property type="match status" value="1"/>
</dbReference>
<evidence type="ECO:0000313" key="3">
    <source>
        <dbReference type="EMBL" id="MCL6729547.1"/>
    </source>
</evidence>
<dbReference type="SUPFAM" id="SSF53335">
    <property type="entry name" value="S-adenosyl-L-methionine-dependent methyltransferases"/>
    <property type="match status" value="1"/>
</dbReference>
<keyword evidence="2" id="KW-0808">Transferase</keyword>
<dbReference type="InterPro" id="IPR029063">
    <property type="entry name" value="SAM-dependent_MTases_sf"/>
</dbReference>
<comment type="caution">
    <text evidence="3">The sequence shown here is derived from an EMBL/GenBank/DDBJ whole genome shotgun (WGS) entry which is preliminary data.</text>
</comment>
<name>A0ABT0S113_9SPHN</name>
<dbReference type="PANTHER" id="PTHR13090:SF1">
    <property type="entry name" value="ARGININE-HYDROXYLASE NDUFAF5, MITOCHONDRIAL"/>
    <property type="match status" value="1"/>
</dbReference>
<evidence type="ECO:0000256" key="1">
    <source>
        <dbReference type="ARBA" id="ARBA00022603"/>
    </source>
</evidence>
<dbReference type="GO" id="GO:0032259">
    <property type="term" value="P:methylation"/>
    <property type="evidence" value="ECO:0007669"/>
    <property type="project" value="UniProtKB-KW"/>
</dbReference>
<dbReference type="InterPro" id="IPR050602">
    <property type="entry name" value="Malonyl-ACP_OMT"/>
</dbReference>
<keyword evidence="1 3" id="KW-0489">Methyltransferase</keyword>
<keyword evidence="4" id="KW-1185">Reference proteome</keyword>
<accession>A0ABT0S113</accession>
<protein>
    <submittedName>
        <fullName evidence="3">Class I SAM-dependent methyltransferase</fullName>
    </submittedName>
</protein>
<organism evidence="3 4">
    <name type="scientific">Sphingomonas hankyongi</name>
    <dbReference type="NCBI Taxonomy" id="2908209"/>
    <lineage>
        <taxon>Bacteria</taxon>
        <taxon>Pseudomonadati</taxon>
        <taxon>Pseudomonadota</taxon>
        <taxon>Alphaproteobacteria</taxon>
        <taxon>Sphingomonadales</taxon>
        <taxon>Sphingomonadaceae</taxon>
        <taxon>Sphingomonas</taxon>
    </lineage>
</organism>
<evidence type="ECO:0000313" key="4">
    <source>
        <dbReference type="Proteomes" id="UP001165342"/>
    </source>
</evidence>
<proteinExistence type="predicted"/>
<sequence>MAMLFDTGLRAARRDRAARMRSDRFLLERAFEDCLERIELVPHRFQSALLVGCPDRSWPQRLGQFAAEVDVAEPGAAFAAATGASRIVEDEWTPPQARYDLILALGTLDTVNDLPRALRLLRSAMTADALLIGAISGGDTLPRLRRAMQAADAVAGVASPHVHPRVEASAVAPLLEVAGFERPVVDVDRAQVAYASLLALVTDLRAMAATNILVERSRLPLGRSAFRAASASFGAQDADRTVETFEILHFAAWTPKQH</sequence>
<dbReference type="EMBL" id="JAMGBE010000002">
    <property type="protein sequence ID" value="MCL6729547.1"/>
    <property type="molecule type" value="Genomic_DNA"/>
</dbReference>
<dbReference type="Gene3D" id="3.40.50.150">
    <property type="entry name" value="Vaccinia Virus protein VP39"/>
    <property type="match status" value="1"/>
</dbReference>
<dbReference type="Proteomes" id="UP001165342">
    <property type="component" value="Unassembled WGS sequence"/>
</dbReference>
<evidence type="ECO:0000256" key="2">
    <source>
        <dbReference type="ARBA" id="ARBA00022679"/>
    </source>
</evidence>
<gene>
    <name evidence="3" type="ORF">LZ538_05680</name>
</gene>
<reference evidence="3" key="1">
    <citation type="submission" date="2022-05" db="EMBL/GenBank/DDBJ databases">
        <authorList>
            <person name="Jo J.-H."/>
            <person name="Im W.-T."/>
        </authorList>
    </citation>
    <scope>NUCLEOTIDE SEQUENCE</scope>
    <source>
        <strain evidence="3">SE220</strain>
    </source>
</reference>
<dbReference type="PANTHER" id="PTHR13090">
    <property type="entry name" value="ARGININE-HYDROXYLASE NDUFAF5, MITOCHONDRIAL"/>
    <property type="match status" value="1"/>
</dbReference>